<organism evidence="2 3">
    <name type="scientific">Alternaria atra</name>
    <dbReference type="NCBI Taxonomy" id="119953"/>
    <lineage>
        <taxon>Eukaryota</taxon>
        <taxon>Fungi</taxon>
        <taxon>Dikarya</taxon>
        <taxon>Ascomycota</taxon>
        <taxon>Pezizomycotina</taxon>
        <taxon>Dothideomycetes</taxon>
        <taxon>Pleosporomycetidae</taxon>
        <taxon>Pleosporales</taxon>
        <taxon>Pleosporineae</taxon>
        <taxon>Pleosporaceae</taxon>
        <taxon>Alternaria</taxon>
        <taxon>Alternaria sect. Ulocladioides</taxon>
    </lineage>
</organism>
<dbReference type="GeneID" id="67022043"/>
<dbReference type="OrthoDB" id="6359816at2759"/>
<dbReference type="PROSITE" id="PS50097">
    <property type="entry name" value="BTB"/>
    <property type="match status" value="1"/>
</dbReference>
<protein>
    <recommendedName>
        <fullName evidence="1">BTB domain-containing protein</fullName>
    </recommendedName>
</protein>
<dbReference type="RefSeq" id="XP_043173355.1">
    <property type="nucleotide sequence ID" value="XM_043317420.1"/>
</dbReference>
<gene>
    <name evidence="2" type="ORF">ALTATR162_LOCUS9784</name>
</gene>
<reference evidence="2" key="1">
    <citation type="submission" date="2021-05" db="EMBL/GenBank/DDBJ databases">
        <authorList>
            <person name="Stam R."/>
        </authorList>
    </citation>
    <scope>NUCLEOTIDE SEQUENCE</scope>
    <source>
        <strain evidence="2">CS162</strain>
    </source>
</reference>
<accession>A0A8J2I8K2</accession>
<dbReference type="AlphaFoldDB" id="A0A8J2I8K2"/>
<dbReference type="PANTHER" id="PTHR47843:SF5">
    <property type="entry name" value="BTB_POZ DOMAIN PROTEIN"/>
    <property type="match status" value="1"/>
</dbReference>
<keyword evidence="3" id="KW-1185">Reference proteome</keyword>
<evidence type="ECO:0000259" key="1">
    <source>
        <dbReference type="PROSITE" id="PS50097"/>
    </source>
</evidence>
<comment type="caution">
    <text evidence="2">The sequence shown here is derived from an EMBL/GenBank/DDBJ whole genome shotgun (WGS) entry which is preliminary data.</text>
</comment>
<dbReference type="Proteomes" id="UP000676310">
    <property type="component" value="Unassembled WGS sequence"/>
</dbReference>
<sequence>MPTDTRAASAQLVSYISALRDRGEFTDLVFYHDIESFDVHRVVVCAQSKVLHKACTRGFEEEFTGVIQMGHVPHLKLKRIVSFLYNANYNDDLPDRADISPLQLHAQMFSLADQYDISNLDTLAAEKYLSKCTLSWAPLEFLTSIPNIYTTTPSSVRRLRDIACMIIQKHLPKMLSNKDVADINPLYGHCTSCGPSQPMEALQARCKQSKRGNSGFGFYHS</sequence>
<proteinExistence type="predicted"/>
<name>A0A8J2I8K2_9PLEO</name>
<dbReference type="InterPro" id="IPR000210">
    <property type="entry name" value="BTB/POZ_dom"/>
</dbReference>
<evidence type="ECO:0000313" key="3">
    <source>
        <dbReference type="Proteomes" id="UP000676310"/>
    </source>
</evidence>
<dbReference type="CDD" id="cd18186">
    <property type="entry name" value="BTB_POZ_ZBTB_KLHL-like"/>
    <property type="match status" value="1"/>
</dbReference>
<dbReference type="EMBL" id="CAJRGZ010000026">
    <property type="protein sequence ID" value="CAG5181638.1"/>
    <property type="molecule type" value="Genomic_DNA"/>
</dbReference>
<feature type="domain" description="BTB" evidence="1">
    <location>
        <begin position="26"/>
        <end position="93"/>
    </location>
</feature>
<dbReference type="SUPFAM" id="SSF54695">
    <property type="entry name" value="POZ domain"/>
    <property type="match status" value="1"/>
</dbReference>
<evidence type="ECO:0000313" key="2">
    <source>
        <dbReference type="EMBL" id="CAG5181638.1"/>
    </source>
</evidence>
<dbReference type="Pfam" id="PF00651">
    <property type="entry name" value="BTB"/>
    <property type="match status" value="1"/>
</dbReference>
<dbReference type="InterPro" id="IPR011333">
    <property type="entry name" value="SKP1/BTB/POZ_sf"/>
</dbReference>
<dbReference type="Gene3D" id="3.30.710.10">
    <property type="entry name" value="Potassium Channel Kv1.1, Chain A"/>
    <property type="match status" value="1"/>
</dbReference>
<dbReference type="PANTHER" id="PTHR47843">
    <property type="entry name" value="BTB DOMAIN-CONTAINING PROTEIN-RELATED"/>
    <property type="match status" value="1"/>
</dbReference>